<dbReference type="PIRSF" id="PIRSF016487">
    <property type="entry name" value="CYTH_UCP016487"/>
    <property type="match status" value="1"/>
</dbReference>
<feature type="active site" description="Proton acceptor" evidence="1">
    <location>
        <position position="30"/>
    </location>
</feature>
<dbReference type="InterPro" id="IPR012042">
    <property type="entry name" value="NeuTTM/CthTTM-like"/>
</dbReference>
<dbReference type="PANTHER" id="PTHR40114:SF1">
    <property type="entry name" value="SLR0698 PROTEIN"/>
    <property type="match status" value="1"/>
</dbReference>
<dbReference type="PANTHER" id="PTHR40114">
    <property type="entry name" value="SLR0698 PROTEIN"/>
    <property type="match status" value="1"/>
</dbReference>
<dbReference type="EMBL" id="LPUF01000001">
    <property type="protein sequence ID" value="OQK16581.1"/>
    <property type="molecule type" value="Genomic_DNA"/>
</dbReference>
<dbReference type="RefSeq" id="WP_080521209.1">
    <property type="nucleotide sequence ID" value="NZ_LPUF01000001.1"/>
</dbReference>
<dbReference type="Pfam" id="PF01928">
    <property type="entry name" value="CYTH"/>
    <property type="match status" value="1"/>
</dbReference>
<evidence type="ECO:0000259" key="2">
    <source>
        <dbReference type="PROSITE" id="PS51707"/>
    </source>
</evidence>
<gene>
    <name evidence="3" type="ORF">AU255_01355</name>
</gene>
<feature type="domain" description="CYTH" evidence="2">
    <location>
        <begin position="2"/>
        <end position="149"/>
    </location>
</feature>
<evidence type="ECO:0000256" key="1">
    <source>
        <dbReference type="PIRSR" id="PIRSR016487-1"/>
    </source>
</evidence>
<evidence type="ECO:0000313" key="4">
    <source>
        <dbReference type="Proteomes" id="UP000191980"/>
    </source>
</evidence>
<dbReference type="SUPFAM" id="SSF55154">
    <property type="entry name" value="CYTH-like phosphatases"/>
    <property type="match status" value="1"/>
</dbReference>
<accession>A0A1V8M4U8</accession>
<evidence type="ECO:0000313" key="3">
    <source>
        <dbReference type="EMBL" id="OQK16581.1"/>
    </source>
</evidence>
<dbReference type="CDD" id="cd07891">
    <property type="entry name" value="CYTH-like_CthTTM-like_1"/>
    <property type="match status" value="1"/>
</dbReference>
<protein>
    <recommendedName>
        <fullName evidence="2">CYTH domain-containing protein</fullName>
    </recommendedName>
</protein>
<proteinExistence type="predicted"/>
<sequence>MAIEIERKFLLANDNWRALVSKSINYRQGYLNSDKHSSVRVRVSDDTAKLNIKSATIGAQRQEYEYDIPADDAHELLNTLCHKPLIEKTRHIVVIKQHTWEIDEFSGENQGLCVAEIELSHVDELFEKMDWVGEEVTEDIRYYNNQLVKNPYTRW</sequence>
<dbReference type="OrthoDB" id="9805588at2"/>
<name>A0A1V8M4U8_9GAMM</name>
<organism evidence="3 4">
    <name type="scientific">Methyloprofundus sedimenti</name>
    <dbReference type="NCBI Taxonomy" id="1420851"/>
    <lineage>
        <taxon>Bacteria</taxon>
        <taxon>Pseudomonadati</taxon>
        <taxon>Pseudomonadota</taxon>
        <taxon>Gammaproteobacteria</taxon>
        <taxon>Methylococcales</taxon>
        <taxon>Methylococcaceae</taxon>
        <taxon>Methyloprofundus</taxon>
    </lineage>
</organism>
<keyword evidence="4" id="KW-1185">Reference proteome</keyword>
<dbReference type="InterPro" id="IPR023577">
    <property type="entry name" value="CYTH_domain"/>
</dbReference>
<dbReference type="Gene3D" id="2.40.320.10">
    <property type="entry name" value="Hypothetical Protein Pfu-838710-001"/>
    <property type="match status" value="1"/>
</dbReference>
<dbReference type="SMART" id="SM01118">
    <property type="entry name" value="CYTH"/>
    <property type="match status" value="1"/>
</dbReference>
<dbReference type="PROSITE" id="PS51707">
    <property type="entry name" value="CYTH"/>
    <property type="match status" value="1"/>
</dbReference>
<dbReference type="Proteomes" id="UP000191980">
    <property type="component" value="Unassembled WGS sequence"/>
</dbReference>
<reference evidence="3 4" key="1">
    <citation type="submission" date="2015-12" db="EMBL/GenBank/DDBJ databases">
        <authorList>
            <person name="Shamseldin A."/>
            <person name="Moawad H."/>
            <person name="Abd El-Rahim W.M."/>
            <person name="Sadowsky M.J."/>
        </authorList>
    </citation>
    <scope>NUCLEOTIDE SEQUENCE [LARGE SCALE GENOMIC DNA]</scope>
    <source>
        <strain evidence="3 4">WF1</strain>
    </source>
</reference>
<dbReference type="STRING" id="1420851.AU255_01355"/>
<dbReference type="AlphaFoldDB" id="A0A1V8M4U8"/>
<dbReference type="InterPro" id="IPR033469">
    <property type="entry name" value="CYTH-like_dom_sf"/>
</dbReference>
<comment type="caution">
    <text evidence="3">The sequence shown here is derived from an EMBL/GenBank/DDBJ whole genome shotgun (WGS) entry which is preliminary data.</text>
</comment>